<keyword evidence="1" id="KW-0853">WD repeat</keyword>
<dbReference type="EMBL" id="GG662720">
    <property type="protein sequence ID" value="EWS74922.1"/>
    <property type="molecule type" value="Genomic_DNA"/>
</dbReference>
<dbReference type="InParanoid" id="W7XC31"/>
<dbReference type="InterPro" id="IPR001680">
    <property type="entry name" value="WD40_rpt"/>
</dbReference>
<proteinExistence type="predicted"/>
<keyword evidence="3" id="KW-1185">Reference proteome</keyword>
<evidence type="ECO:0000313" key="2">
    <source>
        <dbReference type="EMBL" id="EWS74922.1"/>
    </source>
</evidence>
<gene>
    <name evidence="2" type="ORF">TTHERM_000042738</name>
</gene>
<dbReference type="InterPro" id="IPR011047">
    <property type="entry name" value="Quinoprotein_ADH-like_sf"/>
</dbReference>
<dbReference type="KEGG" id="tet:TTHERM_000042738"/>
<dbReference type="AlphaFoldDB" id="W7XC31"/>
<organism evidence="2 3">
    <name type="scientific">Tetrahymena thermophila (strain SB210)</name>
    <dbReference type="NCBI Taxonomy" id="312017"/>
    <lineage>
        <taxon>Eukaryota</taxon>
        <taxon>Sar</taxon>
        <taxon>Alveolata</taxon>
        <taxon>Ciliophora</taxon>
        <taxon>Intramacronucleata</taxon>
        <taxon>Oligohymenophorea</taxon>
        <taxon>Hymenostomatida</taxon>
        <taxon>Tetrahymenina</taxon>
        <taxon>Tetrahymenidae</taxon>
        <taxon>Tetrahymena</taxon>
    </lineage>
</organism>
<dbReference type="RefSeq" id="XP_012652635.1">
    <property type="nucleotide sequence ID" value="XM_012797181.1"/>
</dbReference>
<accession>W7XC31</accession>
<dbReference type="SUPFAM" id="SSF50998">
    <property type="entry name" value="Quinoprotein alcohol dehydrogenase-like"/>
    <property type="match status" value="1"/>
</dbReference>
<dbReference type="GeneID" id="24436962"/>
<sequence length="500" mass="58132">MSTINNNSLSFEDIQILLDLNIIIAIDTQSVVYKIQYPPVNYLLIKKNLHQSSLIQFYLDLKQNIFLSLSADTNPQNIFYAQVYLQNKIISNSYQTSSKYLAFYVLKDANQIFFVDSLNQLVFYSYPAFQFIQTIQIPQDNIIQQVYINKKQKYALITDFLGQITIVSYPQLNISTIDYLINNEISISGSVDFQFSEQFFIFIDLDNIMYIFNSSNFELIKMFLVHDIFDIAIILNNSLLMSYNIYNQIIFQTLPDLNLQSILTSTNIIQLGQYVVDNKYNILFQVIAPGQVIAIDLDQFITLTYYSCIFGYITYLQIDSEKQHLLFSSTSIFIYNYNGQIINTLNHDSEVTEFIIDQECQVIISYTAQGFIYLWDYQNGKQIINLNFQPDSISLIYLDNIFNVIIIGHFSGALRYLDYEYIISSYLENKDSSVKGSFSQYFTVLGQNIVYYDSRSNYIISPLQSEQNGLYVIENLGMIGLSQINNQLQVLLQQRQRRNC</sequence>
<dbReference type="PROSITE" id="PS50082">
    <property type="entry name" value="WD_REPEATS_2"/>
    <property type="match status" value="1"/>
</dbReference>
<feature type="repeat" description="WD" evidence="1">
    <location>
        <begin position="344"/>
        <end position="385"/>
    </location>
</feature>
<evidence type="ECO:0000313" key="3">
    <source>
        <dbReference type="Proteomes" id="UP000009168"/>
    </source>
</evidence>
<dbReference type="Gene3D" id="2.130.10.10">
    <property type="entry name" value="YVTN repeat-like/Quinoprotein amine dehydrogenase"/>
    <property type="match status" value="1"/>
</dbReference>
<protein>
    <submittedName>
        <fullName evidence="2">Uncharacterized protein</fullName>
    </submittedName>
</protein>
<dbReference type="Proteomes" id="UP000009168">
    <property type="component" value="Unassembled WGS sequence"/>
</dbReference>
<evidence type="ECO:0000256" key="1">
    <source>
        <dbReference type="PROSITE-ProRule" id="PRU00221"/>
    </source>
</evidence>
<name>W7XC31_TETTS</name>
<reference evidence="3" key="1">
    <citation type="journal article" date="2006" name="PLoS Biol.">
        <title>Macronuclear genome sequence of the ciliate Tetrahymena thermophila, a model eukaryote.</title>
        <authorList>
            <person name="Eisen J.A."/>
            <person name="Coyne R.S."/>
            <person name="Wu M."/>
            <person name="Wu D."/>
            <person name="Thiagarajan M."/>
            <person name="Wortman J.R."/>
            <person name="Badger J.H."/>
            <person name="Ren Q."/>
            <person name="Amedeo P."/>
            <person name="Jones K.M."/>
            <person name="Tallon L.J."/>
            <person name="Delcher A.L."/>
            <person name="Salzberg S.L."/>
            <person name="Silva J.C."/>
            <person name="Haas B.J."/>
            <person name="Majoros W.H."/>
            <person name="Farzad M."/>
            <person name="Carlton J.M."/>
            <person name="Smith R.K. Jr."/>
            <person name="Garg J."/>
            <person name="Pearlman R.E."/>
            <person name="Karrer K.M."/>
            <person name="Sun L."/>
            <person name="Manning G."/>
            <person name="Elde N.C."/>
            <person name="Turkewitz A.P."/>
            <person name="Asai D.J."/>
            <person name="Wilkes D.E."/>
            <person name="Wang Y."/>
            <person name="Cai H."/>
            <person name="Collins K."/>
            <person name="Stewart B.A."/>
            <person name="Lee S.R."/>
            <person name="Wilamowska K."/>
            <person name="Weinberg Z."/>
            <person name="Ruzzo W.L."/>
            <person name="Wloga D."/>
            <person name="Gaertig J."/>
            <person name="Frankel J."/>
            <person name="Tsao C.-C."/>
            <person name="Gorovsky M.A."/>
            <person name="Keeling P.J."/>
            <person name="Waller R.F."/>
            <person name="Patron N.J."/>
            <person name="Cherry J.M."/>
            <person name="Stover N.A."/>
            <person name="Krieger C.J."/>
            <person name="del Toro C."/>
            <person name="Ryder H.F."/>
            <person name="Williamson S.C."/>
            <person name="Barbeau R.A."/>
            <person name="Hamilton E.P."/>
            <person name="Orias E."/>
        </authorList>
    </citation>
    <scope>NUCLEOTIDE SEQUENCE [LARGE SCALE GENOMIC DNA]</scope>
    <source>
        <strain evidence="3">SB210</strain>
    </source>
</reference>
<dbReference type="InterPro" id="IPR015943">
    <property type="entry name" value="WD40/YVTN_repeat-like_dom_sf"/>
</dbReference>